<dbReference type="Proteomes" id="UP000257074">
    <property type="component" value="Unassembled WGS sequence"/>
</dbReference>
<organism evidence="1 2">
    <name type="scientific">Bifidobacterium longum</name>
    <dbReference type="NCBI Taxonomy" id="216816"/>
    <lineage>
        <taxon>Bacteria</taxon>
        <taxon>Bacillati</taxon>
        <taxon>Actinomycetota</taxon>
        <taxon>Actinomycetes</taxon>
        <taxon>Bifidobacteriales</taxon>
        <taxon>Bifidobacteriaceae</taxon>
        <taxon>Bifidobacterium</taxon>
    </lineage>
</organism>
<protein>
    <submittedName>
        <fullName evidence="1">Uncharacterized protein</fullName>
    </submittedName>
</protein>
<dbReference type="RefSeq" id="WP_101011149.1">
    <property type="nucleotide sequence ID" value="NZ_JBBNMV010000004.1"/>
</dbReference>
<dbReference type="AlphaFoldDB" id="A0A3D8TZQ9"/>
<sequence>MCVELVFRINVDWHRSRMWGSNPRAEVWANLAGIRGDYTNGTVSGCGYDKESAAVDLALKDNPLMQTLMMWPKLNVNTGYSGQVTRVVNKLDYGYELCFGGMGMSEFLDFMRGNGFAVEEMHGDMFDGYTFRRDMPESFVKTV</sequence>
<dbReference type="EMBL" id="NJNR01000019">
    <property type="protein sequence ID" value="RDX09100.1"/>
    <property type="molecule type" value="Genomic_DNA"/>
</dbReference>
<accession>A0A3D8TZQ9</accession>
<evidence type="ECO:0000313" key="1">
    <source>
        <dbReference type="EMBL" id="RDX09100.1"/>
    </source>
</evidence>
<gene>
    <name evidence="1" type="ORF">CE169_04755</name>
</gene>
<proteinExistence type="predicted"/>
<evidence type="ECO:0000313" key="2">
    <source>
        <dbReference type="Proteomes" id="UP000257074"/>
    </source>
</evidence>
<name>A0A3D8TZQ9_BIFLN</name>
<reference evidence="1 2" key="1">
    <citation type="journal article" date="2017" name="Anaerobe">
        <title>Quantification, isolation and characterization of Bifidobacterium from the vaginal microbiomes of reproductive aged women.</title>
        <authorList>
            <person name="Freitas A.C."/>
            <person name="Hill J.E."/>
        </authorList>
    </citation>
    <scope>NUCLEOTIDE SEQUENCE [LARGE SCALE GENOMIC DNA]</scope>
    <source>
        <strain evidence="1 2">N6D05</strain>
    </source>
</reference>
<comment type="caution">
    <text evidence="1">The sequence shown here is derived from an EMBL/GenBank/DDBJ whole genome shotgun (WGS) entry which is preliminary data.</text>
</comment>